<evidence type="ECO:0000313" key="1">
    <source>
        <dbReference type="EMBL" id="NEE04776.1"/>
    </source>
</evidence>
<name>A0A6L9SHR0_9ACTN</name>
<feature type="non-terminal residue" evidence="1">
    <location>
        <position position="51"/>
    </location>
</feature>
<protein>
    <recommendedName>
        <fullName evidence="3">RHS repeat protein</fullName>
    </recommendedName>
</protein>
<dbReference type="EMBL" id="JAAGOA010000045">
    <property type="protein sequence ID" value="NEE04776.1"/>
    <property type="molecule type" value="Genomic_DNA"/>
</dbReference>
<accession>A0A6L9SHR0</accession>
<dbReference type="Proteomes" id="UP000475214">
    <property type="component" value="Unassembled WGS sequence"/>
</dbReference>
<gene>
    <name evidence="1" type="ORF">G1H10_31900</name>
</gene>
<proteinExistence type="predicted"/>
<reference evidence="1 2" key="1">
    <citation type="submission" date="2020-02" db="EMBL/GenBank/DDBJ databases">
        <authorList>
            <person name="Li X.-J."/>
            <person name="Han X.-M."/>
        </authorList>
    </citation>
    <scope>NUCLEOTIDE SEQUENCE [LARGE SCALE GENOMIC DNA]</scope>
    <source>
        <strain evidence="1 2">CCTCC AB 2017055</strain>
    </source>
</reference>
<organism evidence="1 2">
    <name type="scientific">Phytoactinopolyspora halotolerans</name>
    <dbReference type="NCBI Taxonomy" id="1981512"/>
    <lineage>
        <taxon>Bacteria</taxon>
        <taxon>Bacillati</taxon>
        <taxon>Actinomycetota</taxon>
        <taxon>Actinomycetes</taxon>
        <taxon>Jiangellales</taxon>
        <taxon>Jiangellaceae</taxon>
        <taxon>Phytoactinopolyspora</taxon>
    </lineage>
</organism>
<evidence type="ECO:0008006" key="3">
    <source>
        <dbReference type="Google" id="ProtNLM"/>
    </source>
</evidence>
<sequence>MNTTGFSYDANSNLIRDVASTMDADNPGLSSDRTYRYTYDPRDRISQVTKT</sequence>
<comment type="caution">
    <text evidence="1">The sequence shown here is derived from an EMBL/GenBank/DDBJ whole genome shotgun (WGS) entry which is preliminary data.</text>
</comment>
<dbReference type="AlphaFoldDB" id="A0A6L9SHR0"/>
<keyword evidence="2" id="KW-1185">Reference proteome</keyword>
<evidence type="ECO:0000313" key="2">
    <source>
        <dbReference type="Proteomes" id="UP000475214"/>
    </source>
</evidence>